<comment type="similarity">
    <text evidence="5">Belongs to the FKBP-type PPIase family.</text>
</comment>
<sequence>MMLKKLSLYAVAIVGAITILSSCEKEYEPIESIDDAKLTQYITSKNLQVTKDPSGFYYEIVNPGVGEKTYDRLDSVLYNFEIKSLDGKSYYNTTMDAANIATVVGFSDKIILSKSIPGIRTSIMALKPGGTANVLVPSYLAFGKNGETKLNVPSNESLLIEVKTLPETSQAVRDENLIKAFVQRNNLNATRDGSGVYYVIEKAGNGQEINAASTLYPFYTGRVLDGAEFQTSKDTSATLAFRGTIPGWQRVLPNIKEGGKMRMIVPSGLAYGSAGSGNSTVIKMNSILDFDVEIWKVKN</sequence>
<protein>
    <recommendedName>
        <fullName evidence="5">Peptidyl-prolyl cis-trans isomerase</fullName>
        <ecNumber evidence="5">5.2.1.8</ecNumber>
    </recommendedName>
</protein>
<name>A0A916UCN6_9SPHI</name>
<organism evidence="7 8">
    <name type="scientific">Pedobacter quisquiliarum</name>
    <dbReference type="NCBI Taxonomy" id="1834438"/>
    <lineage>
        <taxon>Bacteria</taxon>
        <taxon>Pseudomonadati</taxon>
        <taxon>Bacteroidota</taxon>
        <taxon>Sphingobacteriia</taxon>
        <taxon>Sphingobacteriales</taxon>
        <taxon>Sphingobacteriaceae</taxon>
        <taxon>Pedobacter</taxon>
    </lineage>
</organism>
<feature type="domain" description="PPIase FKBP-type" evidence="6">
    <location>
        <begin position="212"/>
        <end position="298"/>
    </location>
</feature>
<dbReference type="InterPro" id="IPR046357">
    <property type="entry name" value="PPIase_dom_sf"/>
</dbReference>
<dbReference type="GO" id="GO:0005737">
    <property type="term" value="C:cytoplasm"/>
    <property type="evidence" value="ECO:0007669"/>
    <property type="project" value="TreeGrafter"/>
</dbReference>
<dbReference type="EMBL" id="BMIL01000007">
    <property type="protein sequence ID" value="GGC68858.1"/>
    <property type="molecule type" value="Genomic_DNA"/>
</dbReference>
<evidence type="ECO:0000313" key="7">
    <source>
        <dbReference type="EMBL" id="GGC68858.1"/>
    </source>
</evidence>
<evidence type="ECO:0000256" key="2">
    <source>
        <dbReference type="ARBA" id="ARBA00023110"/>
    </source>
</evidence>
<keyword evidence="2 4" id="KW-0697">Rotamase</keyword>
<feature type="domain" description="PPIase FKBP-type" evidence="6">
    <location>
        <begin position="73"/>
        <end position="168"/>
    </location>
</feature>
<comment type="caution">
    <text evidence="7">The sequence shown here is derived from an EMBL/GenBank/DDBJ whole genome shotgun (WGS) entry which is preliminary data.</text>
</comment>
<dbReference type="PROSITE" id="PS51257">
    <property type="entry name" value="PROKAR_LIPOPROTEIN"/>
    <property type="match status" value="1"/>
</dbReference>
<dbReference type="Proteomes" id="UP000651668">
    <property type="component" value="Unassembled WGS sequence"/>
</dbReference>
<evidence type="ECO:0000256" key="4">
    <source>
        <dbReference type="PROSITE-ProRule" id="PRU00277"/>
    </source>
</evidence>
<dbReference type="EC" id="5.2.1.8" evidence="5"/>
<dbReference type="PANTHER" id="PTHR10516">
    <property type="entry name" value="PEPTIDYL-PROLYL CIS-TRANS ISOMERASE"/>
    <property type="match status" value="1"/>
</dbReference>
<dbReference type="RefSeq" id="WP_188627034.1">
    <property type="nucleotide sequence ID" value="NZ_BMIL01000007.1"/>
</dbReference>
<dbReference type="AlphaFoldDB" id="A0A916UCN6"/>
<reference evidence="7" key="2">
    <citation type="submission" date="2020-09" db="EMBL/GenBank/DDBJ databases">
        <authorList>
            <person name="Sun Q."/>
            <person name="Zhou Y."/>
        </authorList>
    </citation>
    <scope>NUCLEOTIDE SEQUENCE</scope>
    <source>
        <strain evidence="7">CGMCC 1.15343</strain>
    </source>
</reference>
<dbReference type="Gene3D" id="3.10.50.40">
    <property type="match status" value="2"/>
</dbReference>
<evidence type="ECO:0000259" key="6">
    <source>
        <dbReference type="PROSITE" id="PS50059"/>
    </source>
</evidence>
<keyword evidence="8" id="KW-1185">Reference proteome</keyword>
<dbReference type="Pfam" id="PF00254">
    <property type="entry name" value="FKBP_C"/>
    <property type="match status" value="2"/>
</dbReference>
<dbReference type="InterPro" id="IPR001179">
    <property type="entry name" value="PPIase_FKBP_dom"/>
</dbReference>
<comment type="catalytic activity">
    <reaction evidence="1 4 5">
        <text>[protein]-peptidylproline (omega=180) = [protein]-peptidylproline (omega=0)</text>
        <dbReference type="Rhea" id="RHEA:16237"/>
        <dbReference type="Rhea" id="RHEA-COMP:10747"/>
        <dbReference type="Rhea" id="RHEA-COMP:10748"/>
        <dbReference type="ChEBI" id="CHEBI:83833"/>
        <dbReference type="ChEBI" id="CHEBI:83834"/>
        <dbReference type="EC" id="5.2.1.8"/>
    </reaction>
</comment>
<evidence type="ECO:0000313" key="8">
    <source>
        <dbReference type="Proteomes" id="UP000651668"/>
    </source>
</evidence>
<dbReference type="SUPFAM" id="SSF54534">
    <property type="entry name" value="FKBP-like"/>
    <property type="match status" value="2"/>
</dbReference>
<proteinExistence type="inferred from homology"/>
<dbReference type="PANTHER" id="PTHR10516:SF443">
    <property type="entry name" value="FK506-BINDING PROTEIN 59-RELATED"/>
    <property type="match status" value="1"/>
</dbReference>
<dbReference type="PROSITE" id="PS50059">
    <property type="entry name" value="FKBP_PPIASE"/>
    <property type="match status" value="2"/>
</dbReference>
<evidence type="ECO:0000256" key="1">
    <source>
        <dbReference type="ARBA" id="ARBA00000971"/>
    </source>
</evidence>
<evidence type="ECO:0000256" key="5">
    <source>
        <dbReference type="RuleBase" id="RU003915"/>
    </source>
</evidence>
<dbReference type="GO" id="GO:0003755">
    <property type="term" value="F:peptidyl-prolyl cis-trans isomerase activity"/>
    <property type="evidence" value="ECO:0007669"/>
    <property type="project" value="UniProtKB-UniRule"/>
</dbReference>
<reference evidence="7" key="1">
    <citation type="journal article" date="2014" name="Int. J. Syst. Evol. Microbiol.">
        <title>Complete genome sequence of Corynebacterium casei LMG S-19264T (=DSM 44701T), isolated from a smear-ripened cheese.</title>
        <authorList>
            <consortium name="US DOE Joint Genome Institute (JGI-PGF)"/>
            <person name="Walter F."/>
            <person name="Albersmeier A."/>
            <person name="Kalinowski J."/>
            <person name="Ruckert C."/>
        </authorList>
    </citation>
    <scope>NUCLEOTIDE SEQUENCE</scope>
    <source>
        <strain evidence="7">CGMCC 1.15343</strain>
    </source>
</reference>
<dbReference type="InterPro" id="IPR050689">
    <property type="entry name" value="FKBP-type_PPIase"/>
</dbReference>
<gene>
    <name evidence="7" type="ORF">GCM10011387_22820</name>
</gene>
<keyword evidence="3 4" id="KW-0413">Isomerase</keyword>
<accession>A0A916UCN6</accession>
<evidence type="ECO:0000256" key="3">
    <source>
        <dbReference type="ARBA" id="ARBA00023235"/>
    </source>
</evidence>